<proteinExistence type="predicted"/>
<sequence length="637" mass="69793">MAHFLFPASPSVDKGKRKDDYPALLADIVRGATDSVDALNLFRDLVAGHAKGPDTPGFMAFDAHVGETGCHLRAGMVREVFSTYRCLSQSNPGAWQAVESWFDETIAGLQGVVAQARAACVKLTKDKVKPNQLGFNQKQETPRKILVLLGWSEPKQSFSFAATDEKMIPEFEPLMSTSSTSTLENDKPTAKASLDRTAWDIFNSAILARFLVYAYVLSKYKAFSFYNGSPNGSLQPQAADDFTHKLMRDSWDTESASVRRPGLRRLDNEFRDLQVWLSELSCAWLQSLAKRSRLPCNMSRSVIFFNPFSFLGRLLTLQNSLIASTTQRSRLGLASAACYPGYLLEREFLERQSTPIILVDKHFCTHGYHINVFEASITPPPAKPRGRGLLAWLQALFQCVLALPASTTDDDDCQPQNPLCPPQRWRIKRSSIDALLAAGDPTTPHMVVTGNSLRGPHARYTDLVRSSLGGEPGGSPPANSLPHGGGGGGSGGEKENTEECQCIENESHVAEFLRADHDRIALAFFAVHCAYSFPLASGEDEVAFVERAMDAWAEEKEQVVRGGVVASGSPLSGLWRASRDEADRIGTGTGSMHVFRWQHAFAESRGRLGWLLGRSLAAADLMPLKAVLPGEDADLVT</sequence>
<evidence type="ECO:0000313" key="2">
    <source>
        <dbReference type="EMBL" id="KAK4041461.1"/>
    </source>
</evidence>
<dbReference type="AlphaFoldDB" id="A0AAN6PMA5"/>
<comment type="caution">
    <text evidence="2">The sequence shown here is derived from an EMBL/GenBank/DDBJ whole genome shotgun (WGS) entry which is preliminary data.</text>
</comment>
<feature type="region of interest" description="Disordered" evidence="1">
    <location>
        <begin position="464"/>
        <end position="498"/>
    </location>
</feature>
<name>A0AAN6PMA5_9PEZI</name>
<organism evidence="2 3">
    <name type="scientific">Parachaetomium inaequale</name>
    <dbReference type="NCBI Taxonomy" id="2588326"/>
    <lineage>
        <taxon>Eukaryota</taxon>
        <taxon>Fungi</taxon>
        <taxon>Dikarya</taxon>
        <taxon>Ascomycota</taxon>
        <taxon>Pezizomycotina</taxon>
        <taxon>Sordariomycetes</taxon>
        <taxon>Sordariomycetidae</taxon>
        <taxon>Sordariales</taxon>
        <taxon>Chaetomiaceae</taxon>
        <taxon>Parachaetomium</taxon>
    </lineage>
</organism>
<dbReference type="EMBL" id="MU854357">
    <property type="protein sequence ID" value="KAK4041461.1"/>
    <property type="molecule type" value="Genomic_DNA"/>
</dbReference>
<dbReference type="Proteomes" id="UP001303115">
    <property type="component" value="Unassembled WGS sequence"/>
</dbReference>
<protein>
    <submittedName>
        <fullName evidence="2">Uncharacterized protein</fullName>
    </submittedName>
</protein>
<accession>A0AAN6PMA5</accession>
<evidence type="ECO:0000256" key="1">
    <source>
        <dbReference type="SAM" id="MobiDB-lite"/>
    </source>
</evidence>
<evidence type="ECO:0000313" key="3">
    <source>
        <dbReference type="Proteomes" id="UP001303115"/>
    </source>
</evidence>
<keyword evidence="3" id="KW-1185">Reference proteome</keyword>
<gene>
    <name evidence="2" type="ORF">C8A01DRAFT_14789</name>
</gene>
<reference evidence="3" key="1">
    <citation type="journal article" date="2023" name="Mol. Phylogenet. Evol.">
        <title>Genome-scale phylogeny and comparative genomics of the fungal order Sordariales.</title>
        <authorList>
            <person name="Hensen N."/>
            <person name="Bonometti L."/>
            <person name="Westerberg I."/>
            <person name="Brannstrom I.O."/>
            <person name="Guillou S."/>
            <person name="Cros-Aarteil S."/>
            <person name="Calhoun S."/>
            <person name="Haridas S."/>
            <person name="Kuo A."/>
            <person name="Mondo S."/>
            <person name="Pangilinan J."/>
            <person name="Riley R."/>
            <person name="LaButti K."/>
            <person name="Andreopoulos B."/>
            <person name="Lipzen A."/>
            <person name="Chen C."/>
            <person name="Yan M."/>
            <person name="Daum C."/>
            <person name="Ng V."/>
            <person name="Clum A."/>
            <person name="Steindorff A."/>
            <person name="Ohm R.A."/>
            <person name="Martin F."/>
            <person name="Silar P."/>
            <person name="Natvig D.O."/>
            <person name="Lalanne C."/>
            <person name="Gautier V."/>
            <person name="Ament-Velasquez S.L."/>
            <person name="Kruys A."/>
            <person name="Hutchinson M.I."/>
            <person name="Powell A.J."/>
            <person name="Barry K."/>
            <person name="Miller A.N."/>
            <person name="Grigoriev I.V."/>
            <person name="Debuchy R."/>
            <person name="Gladieux P."/>
            <person name="Hiltunen Thoren M."/>
            <person name="Johannesson H."/>
        </authorList>
    </citation>
    <scope>NUCLEOTIDE SEQUENCE [LARGE SCALE GENOMIC DNA]</scope>
    <source>
        <strain evidence="3">CBS 284.82</strain>
    </source>
</reference>